<dbReference type="EMBL" id="SJPX01000001">
    <property type="protein sequence ID" value="TWU57239.1"/>
    <property type="molecule type" value="Genomic_DNA"/>
</dbReference>
<evidence type="ECO:0000256" key="4">
    <source>
        <dbReference type="ARBA" id="ARBA00023204"/>
    </source>
</evidence>
<keyword evidence="2 5" id="KW-0227">DNA damage</keyword>
<evidence type="ECO:0000313" key="7">
    <source>
        <dbReference type="Proteomes" id="UP000317977"/>
    </source>
</evidence>
<evidence type="ECO:0000313" key="6">
    <source>
        <dbReference type="EMBL" id="TWU57239.1"/>
    </source>
</evidence>
<gene>
    <name evidence="6" type="ORF">Poly59_01460</name>
</gene>
<dbReference type="NCBIfam" id="TIGR00567">
    <property type="entry name" value="3mg"/>
    <property type="match status" value="1"/>
</dbReference>
<dbReference type="SUPFAM" id="SSF50486">
    <property type="entry name" value="FMT C-terminal domain-like"/>
    <property type="match status" value="1"/>
</dbReference>
<dbReference type="GO" id="GO:0006284">
    <property type="term" value="P:base-excision repair"/>
    <property type="evidence" value="ECO:0007669"/>
    <property type="project" value="InterPro"/>
</dbReference>
<dbReference type="PANTHER" id="PTHR10429">
    <property type="entry name" value="DNA-3-METHYLADENINE GLYCOSYLASE"/>
    <property type="match status" value="1"/>
</dbReference>
<dbReference type="InterPro" id="IPR011034">
    <property type="entry name" value="Formyl_transferase-like_C_sf"/>
</dbReference>
<protein>
    <recommendedName>
        <fullName evidence="5">Putative 3-methyladenine DNA glycosylase</fullName>
        <ecNumber evidence="5">3.2.2.-</ecNumber>
    </recommendedName>
</protein>
<evidence type="ECO:0000256" key="2">
    <source>
        <dbReference type="ARBA" id="ARBA00022763"/>
    </source>
</evidence>
<dbReference type="CDD" id="cd00540">
    <property type="entry name" value="AAG"/>
    <property type="match status" value="1"/>
</dbReference>
<dbReference type="Proteomes" id="UP000317977">
    <property type="component" value="Unassembled WGS sequence"/>
</dbReference>
<dbReference type="Pfam" id="PF02245">
    <property type="entry name" value="Pur_DNA_glyco"/>
    <property type="match status" value="1"/>
</dbReference>
<keyword evidence="7" id="KW-1185">Reference proteome</keyword>
<dbReference type="InterPro" id="IPR036995">
    <property type="entry name" value="MPG_sf"/>
</dbReference>
<comment type="caution">
    <text evidence="6">The sequence shown here is derived from an EMBL/GenBank/DDBJ whole genome shotgun (WGS) entry which is preliminary data.</text>
</comment>
<dbReference type="AlphaFoldDB" id="A0A5C6FC82"/>
<evidence type="ECO:0000256" key="5">
    <source>
        <dbReference type="HAMAP-Rule" id="MF_00527"/>
    </source>
</evidence>
<keyword evidence="3 5" id="KW-0378">Hydrolase</keyword>
<dbReference type="Gene3D" id="3.10.300.10">
    <property type="entry name" value="Methylpurine-DNA glycosylase (MPG)"/>
    <property type="match status" value="1"/>
</dbReference>
<name>A0A5C6FC82_9BACT</name>
<evidence type="ECO:0000256" key="3">
    <source>
        <dbReference type="ARBA" id="ARBA00022801"/>
    </source>
</evidence>
<sequence length="201" mass="22472">MTEPELDNPKQLVASYFAEDTESVARNLLGALLLRRINEQWIGGRIVETEAYLHEHDLASHSARGKGNSNAAMFAEPGTIYVYPIHAKVCFNVVTQPENVGAAVLVRALEPIWGIDVMETHRGLTTPTRLTSGPAMLCQALAIDRSFNGRHFTDEPRLMLCQNHVSTEFDIVASPRIGISKSVDLPLRFFIKDNRFVSRRK</sequence>
<organism evidence="6 7">
    <name type="scientific">Rubripirellula reticaptiva</name>
    <dbReference type="NCBI Taxonomy" id="2528013"/>
    <lineage>
        <taxon>Bacteria</taxon>
        <taxon>Pseudomonadati</taxon>
        <taxon>Planctomycetota</taxon>
        <taxon>Planctomycetia</taxon>
        <taxon>Pirellulales</taxon>
        <taxon>Pirellulaceae</taxon>
        <taxon>Rubripirellula</taxon>
    </lineage>
</organism>
<dbReference type="HAMAP" id="MF_00527">
    <property type="entry name" value="3MGH"/>
    <property type="match status" value="1"/>
</dbReference>
<evidence type="ECO:0000256" key="1">
    <source>
        <dbReference type="ARBA" id="ARBA00009232"/>
    </source>
</evidence>
<reference evidence="6 7" key="1">
    <citation type="submission" date="2019-02" db="EMBL/GenBank/DDBJ databases">
        <title>Deep-cultivation of Planctomycetes and their phenomic and genomic characterization uncovers novel biology.</title>
        <authorList>
            <person name="Wiegand S."/>
            <person name="Jogler M."/>
            <person name="Boedeker C."/>
            <person name="Pinto D."/>
            <person name="Vollmers J."/>
            <person name="Rivas-Marin E."/>
            <person name="Kohn T."/>
            <person name="Peeters S.H."/>
            <person name="Heuer A."/>
            <person name="Rast P."/>
            <person name="Oberbeckmann S."/>
            <person name="Bunk B."/>
            <person name="Jeske O."/>
            <person name="Meyerdierks A."/>
            <person name="Storesund J.E."/>
            <person name="Kallscheuer N."/>
            <person name="Luecker S."/>
            <person name="Lage O.M."/>
            <person name="Pohl T."/>
            <person name="Merkel B.J."/>
            <person name="Hornburger P."/>
            <person name="Mueller R.-W."/>
            <person name="Bruemmer F."/>
            <person name="Labrenz M."/>
            <person name="Spormann A.M."/>
            <person name="Op Den Camp H."/>
            <person name="Overmann J."/>
            <person name="Amann R."/>
            <person name="Jetten M.S.M."/>
            <person name="Mascher T."/>
            <person name="Medema M.H."/>
            <person name="Devos D.P."/>
            <person name="Kaster A.-K."/>
            <person name="Ovreas L."/>
            <person name="Rohde M."/>
            <person name="Galperin M.Y."/>
            <person name="Jogler C."/>
        </authorList>
    </citation>
    <scope>NUCLEOTIDE SEQUENCE [LARGE SCALE GENOMIC DNA]</scope>
    <source>
        <strain evidence="6 7">Poly59</strain>
    </source>
</reference>
<proteinExistence type="inferred from homology"/>
<dbReference type="EC" id="3.2.2.-" evidence="5"/>
<dbReference type="OrthoDB" id="9794313at2"/>
<dbReference type="PANTHER" id="PTHR10429:SF0">
    <property type="entry name" value="DNA-3-METHYLADENINE GLYCOSYLASE"/>
    <property type="match status" value="1"/>
</dbReference>
<comment type="similarity">
    <text evidence="1 5">Belongs to the DNA glycosylase MPG family.</text>
</comment>
<accession>A0A5C6FC82</accession>
<dbReference type="InterPro" id="IPR003180">
    <property type="entry name" value="MPG"/>
</dbReference>
<dbReference type="RefSeq" id="WP_146532171.1">
    <property type="nucleotide sequence ID" value="NZ_SJPX01000001.1"/>
</dbReference>
<dbReference type="GO" id="GO:0003677">
    <property type="term" value="F:DNA binding"/>
    <property type="evidence" value="ECO:0007669"/>
    <property type="project" value="InterPro"/>
</dbReference>
<dbReference type="NCBIfam" id="NF002003">
    <property type="entry name" value="PRK00802.1-3"/>
    <property type="match status" value="1"/>
</dbReference>
<dbReference type="FunFam" id="3.10.300.10:FF:000001">
    <property type="entry name" value="Putative 3-methyladenine DNA glycosylase"/>
    <property type="match status" value="1"/>
</dbReference>
<keyword evidence="4 5" id="KW-0234">DNA repair</keyword>
<dbReference type="GO" id="GO:0003905">
    <property type="term" value="F:alkylbase DNA N-glycosylase activity"/>
    <property type="evidence" value="ECO:0007669"/>
    <property type="project" value="InterPro"/>
</dbReference>